<evidence type="ECO:0000313" key="10">
    <source>
        <dbReference type="Proteomes" id="UP000183209"/>
    </source>
</evidence>
<keyword evidence="4" id="KW-0769">Symport</keyword>
<dbReference type="Pfam" id="PF00375">
    <property type="entry name" value="SDF"/>
    <property type="match status" value="1"/>
</dbReference>
<dbReference type="OrthoDB" id="9768885at2"/>
<evidence type="ECO:0000256" key="5">
    <source>
        <dbReference type="ARBA" id="ARBA00022989"/>
    </source>
</evidence>
<feature type="transmembrane region" description="Helical" evidence="8">
    <location>
        <begin position="234"/>
        <end position="258"/>
    </location>
</feature>
<dbReference type="PRINTS" id="PR00173">
    <property type="entry name" value="EDTRNSPORT"/>
</dbReference>
<evidence type="ECO:0000256" key="4">
    <source>
        <dbReference type="ARBA" id="ARBA00022847"/>
    </source>
</evidence>
<proteinExistence type="predicted"/>
<feature type="transmembrane region" description="Helical" evidence="8">
    <location>
        <begin position="367"/>
        <end position="389"/>
    </location>
</feature>
<dbReference type="PROSITE" id="PS00714">
    <property type="entry name" value="NA_DICARBOXYL_SYMP_2"/>
    <property type="match status" value="1"/>
</dbReference>
<dbReference type="GO" id="GO:0016020">
    <property type="term" value="C:membrane"/>
    <property type="evidence" value="ECO:0007669"/>
    <property type="project" value="UniProtKB-SubCell"/>
</dbReference>
<dbReference type="InterPro" id="IPR050746">
    <property type="entry name" value="DAACS"/>
</dbReference>
<evidence type="ECO:0000313" key="9">
    <source>
        <dbReference type="EMBL" id="SFT01968.1"/>
    </source>
</evidence>
<feature type="transmembrane region" description="Helical" evidence="8">
    <location>
        <begin position="162"/>
        <end position="180"/>
    </location>
</feature>
<organism evidence="9 10">
    <name type="scientific">Zhouia amylolytica</name>
    <dbReference type="NCBI Taxonomy" id="376730"/>
    <lineage>
        <taxon>Bacteria</taxon>
        <taxon>Pseudomonadati</taxon>
        <taxon>Bacteroidota</taxon>
        <taxon>Flavobacteriia</taxon>
        <taxon>Flavobacteriales</taxon>
        <taxon>Flavobacteriaceae</taxon>
        <taxon>Zhouia</taxon>
    </lineage>
</organism>
<keyword evidence="7" id="KW-0325">Glycoprotein</keyword>
<accession>A0A1I6UKN7</accession>
<feature type="transmembrane region" description="Helical" evidence="8">
    <location>
        <begin position="82"/>
        <end position="103"/>
    </location>
</feature>
<comment type="subcellular location">
    <subcellularLocation>
        <location evidence="1">Membrane</location>
        <topology evidence="1">Multi-pass membrane protein</topology>
    </subcellularLocation>
</comment>
<feature type="transmembrane region" description="Helical" evidence="8">
    <location>
        <begin position="201"/>
        <end position="222"/>
    </location>
</feature>
<keyword evidence="2" id="KW-0813">Transport</keyword>
<dbReference type="SUPFAM" id="SSF118215">
    <property type="entry name" value="Proton glutamate symport protein"/>
    <property type="match status" value="1"/>
</dbReference>
<reference evidence="9 10" key="1">
    <citation type="submission" date="2016-10" db="EMBL/GenBank/DDBJ databases">
        <authorList>
            <person name="de Groot N.N."/>
        </authorList>
    </citation>
    <scope>NUCLEOTIDE SEQUENCE [LARGE SCALE GENOMIC DNA]</scope>
    <source>
        <strain evidence="9 10">CGMCC 1.6114</strain>
    </source>
</reference>
<keyword evidence="3 8" id="KW-0812">Transmembrane</keyword>
<evidence type="ECO:0000256" key="2">
    <source>
        <dbReference type="ARBA" id="ARBA00022448"/>
    </source>
</evidence>
<evidence type="ECO:0000256" key="1">
    <source>
        <dbReference type="ARBA" id="ARBA00004141"/>
    </source>
</evidence>
<evidence type="ECO:0000256" key="3">
    <source>
        <dbReference type="ARBA" id="ARBA00022692"/>
    </source>
</evidence>
<dbReference type="PANTHER" id="PTHR11958">
    <property type="entry name" value="SODIUM/DICARBOXYLATE SYMPORTER-RELATED"/>
    <property type="match status" value="1"/>
</dbReference>
<dbReference type="AlphaFoldDB" id="A0A1I6UKN7"/>
<dbReference type="InterPro" id="IPR036458">
    <property type="entry name" value="Na:dicarbo_symporter_sf"/>
</dbReference>
<feature type="transmembrane region" description="Helical" evidence="8">
    <location>
        <begin position="7"/>
        <end position="29"/>
    </location>
</feature>
<sequence>MKKLALHWQILLGMLVGVLFALLMIQFDWGPKFVTDWIKPFGNIFINALKLIAVPLILASLIKGVSDLKDISKLSKMGGRTIGTYIITTVIAVSIGLTVVNVIKPGKTIKEETRNELMDSYSGDASSKIADAEKQKEAGPLQALEDLVPSNIFNAASDNGNMLQVIFFAIFFGIGLILIPEETAKPVKAFFDGFNEVILKLIDLIMLAAPYGVFALLAALVVEAPSADLFKALGMYGITVLLGLGLMIGVYILIVWVFTKKTPKFFLNGISPAQLLAFSTSSSAATLPVTMERVEEHLGVEEEVTSFVLPIGATINMDGTSLYQAVAAVFIAQAFGMNLDIATQLGIIATATLASIGSAAVPGAGMVMLVIVLAQAGIPEAGLALIFAVDRPLDMCRTTVNVTGDAAVSMLVAKSVDKLGEPHVRDWDDIYKNKPKEQ</sequence>
<dbReference type="GO" id="GO:1902475">
    <property type="term" value="P:L-alpha-amino acid transmembrane transport"/>
    <property type="evidence" value="ECO:0007669"/>
    <property type="project" value="UniProtKB-ARBA"/>
</dbReference>
<dbReference type="RefSeq" id="WP_038263658.1">
    <property type="nucleotide sequence ID" value="NZ_FPAG01000007.1"/>
</dbReference>
<evidence type="ECO:0000256" key="7">
    <source>
        <dbReference type="ARBA" id="ARBA00023180"/>
    </source>
</evidence>
<feature type="transmembrane region" description="Helical" evidence="8">
    <location>
        <begin position="341"/>
        <end position="361"/>
    </location>
</feature>
<keyword evidence="5 8" id="KW-1133">Transmembrane helix</keyword>
<evidence type="ECO:0000256" key="6">
    <source>
        <dbReference type="ARBA" id="ARBA00023136"/>
    </source>
</evidence>
<keyword evidence="6 8" id="KW-0472">Membrane</keyword>
<dbReference type="PANTHER" id="PTHR11958:SF63">
    <property type="entry name" value="AMINO ACID TRANSPORTER"/>
    <property type="match status" value="1"/>
</dbReference>
<evidence type="ECO:0000256" key="8">
    <source>
        <dbReference type="SAM" id="Phobius"/>
    </source>
</evidence>
<dbReference type="EMBL" id="FPAG01000007">
    <property type="protein sequence ID" value="SFT01968.1"/>
    <property type="molecule type" value="Genomic_DNA"/>
</dbReference>
<feature type="transmembrane region" description="Helical" evidence="8">
    <location>
        <begin position="41"/>
        <end position="62"/>
    </location>
</feature>
<dbReference type="Proteomes" id="UP000183209">
    <property type="component" value="Unassembled WGS sequence"/>
</dbReference>
<dbReference type="Gene3D" id="1.10.3860.10">
    <property type="entry name" value="Sodium:dicarboxylate symporter"/>
    <property type="match status" value="1"/>
</dbReference>
<dbReference type="InterPro" id="IPR018107">
    <property type="entry name" value="Na-dicarboxylate_symporter_CS"/>
</dbReference>
<dbReference type="InterPro" id="IPR001991">
    <property type="entry name" value="Na-dicarboxylate_symporter"/>
</dbReference>
<protein>
    <submittedName>
        <fullName evidence="9">Na+/H+-dicarboxylate symporter</fullName>
    </submittedName>
</protein>
<name>A0A1I6UKN7_9FLAO</name>
<dbReference type="GO" id="GO:0015293">
    <property type="term" value="F:symporter activity"/>
    <property type="evidence" value="ECO:0007669"/>
    <property type="project" value="UniProtKB-KW"/>
</dbReference>
<gene>
    <name evidence="9" type="ORF">SAMN04487906_2544</name>
</gene>